<feature type="transmembrane region" description="Helical" evidence="5">
    <location>
        <begin position="178"/>
        <end position="196"/>
    </location>
</feature>
<dbReference type="PANTHER" id="PTHR23501:SF154">
    <property type="entry name" value="MULTIDRUG-EFFLUX TRANSPORTER RV1634-RELATED"/>
    <property type="match status" value="1"/>
</dbReference>
<feature type="transmembrane region" description="Helical" evidence="5">
    <location>
        <begin position="272"/>
        <end position="296"/>
    </location>
</feature>
<feature type="transmembrane region" description="Helical" evidence="5">
    <location>
        <begin position="434"/>
        <end position="453"/>
    </location>
</feature>
<dbReference type="Pfam" id="PF07690">
    <property type="entry name" value="MFS_1"/>
    <property type="match status" value="1"/>
</dbReference>
<feature type="transmembrane region" description="Helical" evidence="5">
    <location>
        <begin position="59"/>
        <end position="80"/>
    </location>
</feature>
<name>A0ABQ2GNM4_9DEIO</name>
<accession>A0ABQ2GNM4</accession>
<dbReference type="InterPro" id="IPR020846">
    <property type="entry name" value="MFS_dom"/>
</dbReference>
<dbReference type="PANTHER" id="PTHR23501">
    <property type="entry name" value="MAJOR FACILITATOR SUPERFAMILY"/>
    <property type="match status" value="1"/>
</dbReference>
<evidence type="ECO:0000256" key="5">
    <source>
        <dbReference type="SAM" id="Phobius"/>
    </source>
</evidence>
<evidence type="ECO:0000256" key="4">
    <source>
        <dbReference type="ARBA" id="ARBA00023136"/>
    </source>
</evidence>
<feature type="transmembrane region" description="Helical" evidence="5">
    <location>
        <begin position="372"/>
        <end position="394"/>
    </location>
</feature>
<comment type="subcellular location">
    <subcellularLocation>
        <location evidence="1">Membrane</location>
        <topology evidence="1">Multi-pass membrane protein</topology>
    </subcellularLocation>
</comment>
<evidence type="ECO:0000313" key="7">
    <source>
        <dbReference type="EMBL" id="GGM03959.1"/>
    </source>
</evidence>
<feature type="transmembrane region" description="Helical" evidence="5">
    <location>
        <begin position="114"/>
        <end position="136"/>
    </location>
</feature>
<keyword evidence="2 5" id="KW-0812">Transmembrane</keyword>
<evidence type="ECO:0000256" key="3">
    <source>
        <dbReference type="ARBA" id="ARBA00022989"/>
    </source>
</evidence>
<feature type="transmembrane region" description="Helical" evidence="5">
    <location>
        <begin position="87"/>
        <end position="108"/>
    </location>
</feature>
<dbReference type="Proteomes" id="UP000661918">
    <property type="component" value="Unassembled WGS sequence"/>
</dbReference>
<evidence type="ECO:0000313" key="8">
    <source>
        <dbReference type="Proteomes" id="UP000661918"/>
    </source>
</evidence>
<feature type="transmembrane region" description="Helical" evidence="5">
    <location>
        <begin position="25"/>
        <end position="47"/>
    </location>
</feature>
<keyword evidence="3 5" id="KW-1133">Transmembrane helix</keyword>
<comment type="caution">
    <text evidence="7">The sequence shown here is derived from an EMBL/GenBank/DDBJ whole genome shotgun (WGS) entry which is preliminary data.</text>
</comment>
<evidence type="ECO:0000256" key="2">
    <source>
        <dbReference type="ARBA" id="ARBA00022692"/>
    </source>
</evidence>
<feature type="transmembrane region" description="Helical" evidence="5">
    <location>
        <begin position="216"/>
        <end position="234"/>
    </location>
</feature>
<dbReference type="InterPro" id="IPR011701">
    <property type="entry name" value="MFS"/>
</dbReference>
<keyword evidence="4 5" id="KW-0472">Membrane</keyword>
<dbReference type="InterPro" id="IPR036259">
    <property type="entry name" value="MFS_trans_sf"/>
</dbReference>
<dbReference type="SUPFAM" id="SSF103473">
    <property type="entry name" value="MFS general substrate transporter"/>
    <property type="match status" value="1"/>
</dbReference>
<reference evidence="8" key="1">
    <citation type="journal article" date="2019" name="Int. J. Syst. Evol. Microbiol.">
        <title>The Global Catalogue of Microorganisms (GCM) 10K type strain sequencing project: providing services to taxonomists for standard genome sequencing and annotation.</title>
        <authorList>
            <consortium name="The Broad Institute Genomics Platform"/>
            <consortium name="The Broad Institute Genome Sequencing Center for Infectious Disease"/>
            <person name="Wu L."/>
            <person name="Ma J."/>
        </authorList>
    </citation>
    <scope>NUCLEOTIDE SEQUENCE [LARGE SCALE GENOMIC DNA]</scope>
    <source>
        <strain evidence="8">JCM 15443</strain>
    </source>
</reference>
<keyword evidence="8" id="KW-1185">Reference proteome</keyword>
<feature type="transmembrane region" description="Helical" evidence="5">
    <location>
        <begin position="148"/>
        <end position="172"/>
    </location>
</feature>
<feature type="transmembrane region" description="Helical" evidence="5">
    <location>
        <begin position="302"/>
        <end position="324"/>
    </location>
</feature>
<dbReference type="PROSITE" id="PS50850">
    <property type="entry name" value="MFS"/>
    <property type="match status" value="1"/>
</dbReference>
<feature type="transmembrane region" description="Helical" evidence="5">
    <location>
        <begin position="345"/>
        <end position="366"/>
    </location>
</feature>
<dbReference type="Gene3D" id="1.20.1720.10">
    <property type="entry name" value="Multidrug resistance protein D"/>
    <property type="match status" value="1"/>
</dbReference>
<proteinExistence type="predicted"/>
<feature type="domain" description="Major facilitator superfamily (MFS) profile" evidence="6">
    <location>
        <begin position="25"/>
        <end position="457"/>
    </location>
</feature>
<evidence type="ECO:0000259" key="6">
    <source>
        <dbReference type="PROSITE" id="PS50850"/>
    </source>
</evidence>
<feature type="transmembrane region" description="Helical" evidence="5">
    <location>
        <begin position="240"/>
        <end position="260"/>
    </location>
</feature>
<feature type="transmembrane region" description="Helical" evidence="5">
    <location>
        <begin position="406"/>
        <end position="428"/>
    </location>
</feature>
<protein>
    <submittedName>
        <fullName evidence="7">MFS transporter</fullName>
    </submittedName>
</protein>
<dbReference type="Gene3D" id="1.20.1250.20">
    <property type="entry name" value="MFS general substrate transporter like domains"/>
    <property type="match status" value="1"/>
</dbReference>
<dbReference type="EMBL" id="BMOM01000005">
    <property type="protein sequence ID" value="GGM03959.1"/>
    <property type="molecule type" value="Genomic_DNA"/>
</dbReference>
<evidence type="ECO:0000256" key="1">
    <source>
        <dbReference type="ARBA" id="ARBA00004141"/>
    </source>
</evidence>
<gene>
    <name evidence="7" type="ORF">GCM10010841_10410</name>
</gene>
<organism evidence="7 8">
    <name type="scientific">Deinococcus aerophilus</name>
    <dbReference type="NCBI Taxonomy" id="522488"/>
    <lineage>
        <taxon>Bacteria</taxon>
        <taxon>Thermotogati</taxon>
        <taxon>Deinococcota</taxon>
        <taxon>Deinococci</taxon>
        <taxon>Deinococcales</taxon>
        <taxon>Deinococcaceae</taxon>
        <taxon>Deinococcus</taxon>
    </lineage>
</organism>
<sequence length="461" mass="47635">MCEHAAVSLAPVPSAPVLVPVPRTLGLGLVLVVLIVAFESMAVSTVLPRVAADLNGLALYGWASSAFLLSSLFGAVLSGVLGDRRGLAVSTVLALSVFAAGLLVAGLAPSMTGFVLGRLIQGLGAGGLGALPWAVISTRYPEVARARMLAAVSSAWLLPALVGPLIASVIAAQWSWRAVFWGLIPVLVLSAPLCILPLRQRLNRPATAQERDSRRILWPALGLSLAAGAVIEGLRRPDLLAWPLVLAGLAGVAWTARALFPAGLWRLTRGLPAALALRGWAAFAVMGTTTFLPLALHELRGLSLTGAGAVLSLGGVTWTLGSWVQDQLERRYGEASRLLRARGGMVGVVIGVLLTALGVLGPLPLWVVGVGWVLSCLGMGVGYTSNSLLALSSARPGQTGQLSGQLANIEVLMVAVAAGVGGALIARVQPLQTAFTLAFAVTVLGALLTWLAGTRLQQPRK</sequence>